<reference evidence="1" key="1">
    <citation type="submission" date="2018-10" db="EMBL/GenBank/DDBJ databases">
        <title>Schaedlerella arabinophila gen. nov. sp. nov., isolated from the mouse intestinal tract and comparative analysis with the genome of the closely related altered Schaedler flora strain ASF502.</title>
        <authorList>
            <person name="Miyake S."/>
            <person name="Soh M."/>
            <person name="Seedorf H."/>
        </authorList>
    </citation>
    <scope>NUCLEOTIDE SEQUENCE [LARGE SCALE GENOMIC DNA]</scope>
    <source>
        <strain evidence="1">DSM 106076</strain>
    </source>
</reference>
<keyword evidence="2" id="KW-1185">Reference proteome</keyword>
<proteinExistence type="predicted"/>
<dbReference type="RefSeq" id="WP_125128481.1">
    <property type="nucleotide sequence ID" value="NZ_RHJS01000002.1"/>
</dbReference>
<sequence>MYKVIHNGKHLAEWKKKLPLQAEVLEKSEVIKRRLLQSVCCFDEAYGSERNLENDLGGFIIILYGTSKEISEHYRKIMDYYHLNESEYEYEDRYKEPERSEIVTFRLYLCSSDYGIEIVTIEKQTMNLENRLRGGNLWEKNNECLCLEDIKKIPPFFEGTEQQWIEEVTSYQYSNPKEWQELYVEYLHKAREAGNLHKTALGFYRSDDGYLRKDNEKDIYLKIRGDFLTFEELCQIGERMSAQSDQLLQSYLKYCVMDKQKRNGWKKQVKEEISGWVTDKEIAVDFAETLDESTFTGKELYFDILNRLYIIL</sequence>
<dbReference type="EMBL" id="RHJS01000002">
    <property type="protein sequence ID" value="RRK33142.1"/>
    <property type="molecule type" value="Genomic_DNA"/>
</dbReference>
<evidence type="ECO:0000313" key="2">
    <source>
        <dbReference type="Proteomes" id="UP000274920"/>
    </source>
</evidence>
<gene>
    <name evidence="1" type="ORF">EBB54_18690</name>
</gene>
<organism evidence="1 2">
    <name type="scientific">Schaedlerella arabinosiphila</name>
    <dbReference type="NCBI Taxonomy" id="2044587"/>
    <lineage>
        <taxon>Bacteria</taxon>
        <taxon>Bacillati</taxon>
        <taxon>Bacillota</taxon>
        <taxon>Clostridia</taxon>
        <taxon>Lachnospirales</taxon>
        <taxon>Lachnospiraceae</taxon>
        <taxon>Schaedlerella</taxon>
    </lineage>
</organism>
<dbReference type="AlphaFoldDB" id="A0A426DKD8"/>
<comment type="caution">
    <text evidence="1">The sequence shown here is derived from an EMBL/GenBank/DDBJ whole genome shotgun (WGS) entry which is preliminary data.</text>
</comment>
<name>A0A426DKD8_9FIRM</name>
<accession>A0A426DKD8</accession>
<evidence type="ECO:0000313" key="1">
    <source>
        <dbReference type="EMBL" id="RRK33142.1"/>
    </source>
</evidence>
<protein>
    <submittedName>
        <fullName evidence="1">Uncharacterized protein</fullName>
    </submittedName>
</protein>
<dbReference type="Proteomes" id="UP000274920">
    <property type="component" value="Unassembled WGS sequence"/>
</dbReference>